<gene>
    <name evidence="1" type="ORF">TSUD_266620</name>
</gene>
<name>A0A2Z6M5K1_TRISU</name>
<dbReference type="OrthoDB" id="10551343at2759"/>
<organism evidence="1 2">
    <name type="scientific">Trifolium subterraneum</name>
    <name type="common">Subterranean clover</name>
    <dbReference type="NCBI Taxonomy" id="3900"/>
    <lineage>
        <taxon>Eukaryota</taxon>
        <taxon>Viridiplantae</taxon>
        <taxon>Streptophyta</taxon>
        <taxon>Embryophyta</taxon>
        <taxon>Tracheophyta</taxon>
        <taxon>Spermatophyta</taxon>
        <taxon>Magnoliopsida</taxon>
        <taxon>eudicotyledons</taxon>
        <taxon>Gunneridae</taxon>
        <taxon>Pentapetalae</taxon>
        <taxon>rosids</taxon>
        <taxon>fabids</taxon>
        <taxon>Fabales</taxon>
        <taxon>Fabaceae</taxon>
        <taxon>Papilionoideae</taxon>
        <taxon>50 kb inversion clade</taxon>
        <taxon>NPAAA clade</taxon>
        <taxon>Hologalegina</taxon>
        <taxon>IRL clade</taxon>
        <taxon>Trifolieae</taxon>
        <taxon>Trifolium</taxon>
    </lineage>
</organism>
<dbReference type="InterPro" id="IPR015915">
    <property type="entry name" value="Kelch-typ_b-propeller"/>
</dbReference>
<keyword evidence="2" id="KW-1185">Reference proteome</keyword>
<evidence type="ECO:0008006" key="3">
    <source>
        <dbReference type="Google" id="ProtNLM"/>
    </source>
</evidence>
<accession>A0A2Z6M5K1</accession>
<evidence type="ECO:0000313" key="2">
    <source>
        <dbReference type="Proteomes" id="UP000242715"/>
    </source>
</evidence>
<evidence type="ECO:0000313" key="1">
    <source>
        <dbReference type="EMBL" id="GAU26548.1"/>
    </source>
</evidence>
<dbReference type="Gene3D" id="2.120.10.80">
    <property type="entry name" value="Kelch-type beta propeller"/>
    <property type="match status" value="1"/>
</dbReference>
<sequence>MRDDGGEKKKSGGIWETSPWVGKHLILVKAVVGGVKSIFVVVDLEEQKIVMESKVPVFSDNRFESTAVLHEGTLSVLNMCLEEYTNSDFSLEIPLDSDECNSSTLDLTKNPPEWSGGWTSLPKMNIKRLLPPVVVLYNKIYVFDFDSKDHPAEVYQIGGNKWEKITTPSGNLLDKPIPDPKGNRLIAFFDDSLYAYHPNIEKWNLVHQHLSRDNPLDASDVIVWGDDDS</sequence>
<reference evidence="2" key="1">
    <citation type="journal article" date="2017" name="Front. Plant Sci.">
        <title>Climate Clever Clovers: New Paradigm to Reduce the Environmental Footprint of Ruminants by Breeding Low Methanogenic Forages Utilizing Haplotype Variation.</title>
        <authorList>
            <person name="Kaur P."/>
            <person name="Appels R."/>
            <person name="Bayer P.E."/>
            <person name="Keeble-Gagnere G."/>
            <person name="Wang J."/>
            <person name="Hirakawa H."/>
            <person name="Shirasawa K."/>
            <person name="Vercoe P."/>
            <person name="Stefanova K."/>
            <person name="Durmic Z."/>
            <person name="Nichols P."/>
            <person name="Revell C."/>
            <person name="Isobe S.N."/>
            <person name="Edwards D."/>
            <person name="Erskine W."/>
        </authorList>
    </citation>
    <scope>NUCLEOTIDE SEQUENCE [LARGE SCALE GENOMIC DNA]</scope>
    <source>
        <strain evidence="2">cv. Daliak</strain>
    </source>
</reference>
<protein>
    <recommendedName>
        <fullName evidence="3">F-box associated domain-containing protein</fullName>
    </recommendedName>
</protein>
<dbReference type="AlphaFoldDB" id="A0A2Z6M5K1"/>
<dbReference type="EMBL" id="DF973338">
    <property type="protein sequence ID" value="GAU26548.1"/>
    <property type="molecule type" value="Genomic_DNA"/>
</dbReference>
<dbReference type="SUPFAM" id="SSF117281">
    <property type="entry name" value="Kelch motif"/>
    <property type="match status" value="1"/>
</dbReference>
<proteinExistence type="predicted"/>
<dbReference type="Proteomes" id="UP000242715">
    <property type="component" value="Unassembled WGS sequence"/>
</dbReference>